<dbReference type="InterPro" id="IPR025827">
    <property type="entry name" value="Zn_ribbon_recom_dom"/>
</dbReference>
<dbReference type="CDD" id="cd03770">
    <property type="entry name" value="SR_TndX_transposase"/>
    <property type="match status" value="1"/>
</dbReference>
<dbReference type="Pfam" id="PF07508">
    <property type="entry name" value="Recombinase"/>
    <property type="match status" value="1"/>
</dbReference>
<dbReference type="Gene3D" id="3.40.50.1390">
    <property type="entry name" value="Resolvase, N-terminal catalytic domain"/>
    <property type="match status" value="1"/>
</dbReference>
<proteinExistence type="predicted"/>
<dbReference type="InterPro" id="IPR050639">
    <property type="entry name" value="SSR_resolvase"/>
</dbReference>
<feature type="domain" description="Recombinase" evidence="3">
    <location>
        <begin position="168"/>
        <end position="310"/>
    </location>
</feature>
<dbReference type="PROSITE" id="PS51737">
    <property type="entry name" value="RECOMBINASE_DNA_BIND"/>
    <property type="match status" value="1"/>
</dbReference>
<dbReference type="Proteomes" id="UP000501316">
    <property type="component" value="Chromosome"/>
</dbReference>
<dbReference type="KEGG" id="clf:GJQ69_04840"/>
<evidence type="ECO:0000313" key="4">
    <source>
        <dbReference type="EMBL" id="QKN23862.1"/>
    </source>
</evidence>
<evidence type="ECO:0000313" key="5">
    <source>
        <dbReference type="Proteomes" id="UP000501316"/>
    </source>
</evidence>
<dbReference type="PANTHER" id="PTHR30461:SF23">
    <property type="entry name" value="DNA RECOMBINASE-RELATED"/>
    <property type="match status" value="1"/>
</dbReference>
<organism evidence="4 5">
    <name type="scientific">Caproicibacterium lactatifermentans</name>
    <dbReference type="NCBI Taxonomy" id="2666138"/>
    <lineage>
        <taxon>Bacteria</taxon>
        <taxon>Bacillati</taxon>
        <taxon>Bacillota</taxon>
        <taxon>Clostridia</taxon>
        <taxon>Eubacteriales</taxon>
        <taxon>Oscillospiraceae</taxon>
        <taxon>Caproicibacterium</taxon>
    </lineage>
</organism>
<keyword evidence="1" id="KW-0175">Coiled coil</keyword>
<dbReference type="PANTHER" id="PTHR30461">
    <property type="entry name" value="DNA-INVERTASE FROM LAMBDOID PROPHAGE"/>
    <property type="match status" value="1"/>
</dbReference>
<evidence type="ECO:0000259" key="3">
    <source>
        <dbReference type="PROSITE" id="PS51737"/>
    </source>
</evidence>
<dbReference type="RefSeq" id="WP_174193124.1">
    <property type="nucleotide sequence ID" value="NZ_CP046051.1"/>
</dbReference>
<evidence type="ECO:0000256" key="1">
    <source>
        <dbReference type="SAM" id="Coils"/>
    </source>
</evidence>
<dbReference type="SMART" id="SM00857">
    <property type="entry name" value="Resolvase"/>
    <property type="match status" value="1"/>
</dbReference>
<dbReference type="Pfam" id="PF00239">
    <property type="entry name" value="Resolvase"/>
    <property type="match status" value="1"/>
</dbReference>
<protein>
    <submittedName>
        <fullName evidence="4">DUF4368 domain-containing protein</fullName>
    </submittedName>
</protein>
<dbReference type="Gene3D" id="3.90.1750.20">
    <property type="entry name" value="Putative Large Serine Recombinase, Chain B, Domain 2"/>
    <property type="match status" value="1"/>
</dbReference>
<name>A0A859DSR2_9FIRM</name>
<reference evidence="4 5" key="1">
    <citation type="submission" date="2019-11" db="EMBL/GenBank/DDBJ databases">
        <authorList>
            <person name="Ren C."/>
            <person name="Wang H."/>
            <person name="Xu Y."/>
        </authorList>
    </citation>
    <scope>NUCLEOTIDE SEQUENCE [LARGE SCALE GENOMIC DNA]</scope>
    <source>
        <strain evidence="4 5">LBM 19010</strain>
    </source>
</reference>
<feature type="domain" description="Resolvase/invertase-type recombinase catalytic" evidence="2">
    <location>
        <begin position="13"/>
        <end position="160"/>
    </location>
</feature>
<dbReference type="GO" id="GO:0000150">
    <property type="term" value="F:DNA strand exchange activity"/>
    <property type="evidence" value="ECO:0007669"/>
    <property type="project" value="InterPro"/>
</dbReference>
<dbReference type="GO" id="GO:0003677">
    <property type="term" value="F:DNA binding"/>
    <property type="evidence" value="ECO:0007669"/>
    <property type="project" value="InterPro"/>
</dbReference>
<dbReference type="AlphaFoldDB" id="A0A859DSR2"/>
<evidence type="ECO:0000259" key="2">
    <source>
        <dbReference type="PROSITE" id="PS51736"/>
    </source>
</evidence>
<dbReference type="InterPro" id="IPR038109">
    <property type="entry name" value="DNA_bind_recomb_sf"/>
</dbReference>
<sequence>MNNNGVGQQKQYTAALYMRLSRDDGIGESASIGTQREMLRSYAQKHGFIIFDEYVDDGCSGTNFDRPAWKRMIADIEQHKINLVLTKDLSRLGRDYITAGQYTELYFPAHGVRCIAVNDGYDSAGPYTDLVPFKNVMNEWYARDISQKIRGALHTKMEAGAFIGNYAPYGYRKDPQDHNRLLPDSVSAPVVKRIFRMAADGRRPSEIAEALNQQGIPPPSVYRALRLSQQMPPDFSKRGWSPSTICKMLHNVVYLGHMVQGKTTKLSFKSTVVLQNAPENRVLVRSTHEPLVPQRVFDLVQKHTVSRRPAAQGTFVNLFSGLAKCADCGRNLSSSGTGQKGKKGLVCSGYKLYGRKTCSSHFIRYTVLCQAVLRDLRVQLNLSSTQRQQVLHDMQQNIPKAISDSEQQEIADLQTRQRKLKQILRQLYEDHVSGLLSDSRFQDLLASFGKEQRALTAQLSVLRPRTAASKSQIADIHWLETFCRVPELTQDLLFAFIKRIDVGQAVCIQGGRAYRRQHITIVYAFSKPEK</sequence>
<dbReference type="InterPro" id="IPR006119">
    <property type="entry name" value="Resolv_N"/>
</dbReference>
<dbReference type="InterPro" id="IPR011109">
    <property type="entry name" value="DNA_bind_recombinase_dom"/>
</dbReference>
<feature type="coiled-coil region" evidence="1">
    <location>
        <begin position="403"/>
        <end position="430"/>
    </location>
</feature>
<dbReference type="SUPFAM" id="SSF53041">
    <property type="entry name" value="Resolvase-like"/>
    <property type="match status" value="1"/>
</dbReference>
<dbReference type="EMBL" id="CP046051">
    <property type="protein sequence ID" value="QKN23862.1"/>
    <property type="molecule type" value="Genomic_DNA"/>
</dbReference>
<accession>A0A859DSR2</accession>
<dbReference type="Pfam" id="PF13408">
    <property type="entry name" value="Zn_ribbon_recom"/>
    <property type="match status" value="1"/>
</dbReference>
<dbReference type="PROSITE" id="PS51736">
    <property type="entry name" value="RECOMBINASES_3"/>
    <property type="match status" value="1"/>
</dbReference>
<dbReference type="InterPro" id="IPR036162">
    <property type="entry name" value="Resolvase-like_N_sf"/>
</dbReference>
<gene>
    <name evidence="4" type="ORF">GJQ69_04840</name>
</gene>